<feature type="transmembrane region" description="Helical" evidence="1">
    <location>
        <begin position="49"/>
        <end position="69"/>
    </location>
</feature>
<protein>
    <submittedName>
        <fullName evidence="2">Uncharacterized protein</fullName>
    </submittedName>
</protein>
<sequence>MLLGHTGLHILIIIALKKVSREISKELQQSKSSKQSVGQSNQQQFADFIYVYLAIACVTCAFFPLAYSIKYQTRNNQRAVAQHRSLSTEAHDVSSDTHFAHHSPIFDLVSSAHLGSSSASPFAKL</sequence>
<comment type="caution">
    <text evidence="2">The sequence shown here is derived from an EMBL/GenBank/DDBJ whole genome shotgun (WGS) entry which is preliminary data.</text>
</comment>
<organism evidence="2 3">
    <name type="scientific">Drosophila gunungcola</name>
    <name type="common">fruit fly</name>
    <dbReference type="NCBI Taxonomy" id="103775"/>
    <lineage>
        <taxon>Eukaryota</taxon>
        <taxon>Metazoa</taxon>
        <taxon>Ecdysozoa</taxon>
        <taxon>Arthropoda</taxon>
        <taxon>Hexapoda</taxon>
        <taxon>Insecta</taxon>
        <taxon>Pterygota</taxon>
        <taxon>Neoptera</taxon>
        <taxon>Endopterygota</taxon>
        <taxon>Diptera</taxon>
        <taxon>Brachycera</taxon>
        <taxon>Muscomorpha</taxon>
        <taxon>Ephydroidea</taxon>
        <taxon>Drosophilidae</taxon>
        <taxon>Drosophila</taxon>
        <taxon>Sophophora</taxon>
    </lineage>
</organism>
<dbReference type="Proteomes" id="UP001059596">
    <property type="component" value="Unassembled WGS sequence"/>
</dbReference>
<gene>
    <name evidence="2" type="ORF">M5D96_013127</name>
</gene>
<keyword evidence="1" id="KW-0472">Membrane</keyword>
<keyword evidence="1" id="KW-0812">Transmembrane</keyword>
<keyword evidence="3" id="KW-1185">Reference proteome</keyword>
<accession>A0A9P9YC33</accession>
<name>A0A9P9YC33_9MUSC</name>
<evidence type="ECO:0000256" key="1">
    <source>
        <dbReference type="SAM" id="Phobius"/>
    </source>
</evidence>
<proteinExistence type="predicted"/>
<evidence type="ECO:0000313" key="3">
    <source>
        <dbReference type="Proteomes" id="UP001059596"/>
    </source>
</evidence>
<reference evidence="2" key="1">
    <citation type="journal article" date="2023" name="Genome Biol. Evol.">
        <title>Long-read-based Genome Assembly of Drosophila gunungcola Reveals Fewer Chemosensory Genes in Flower-breeding Species.</title>
        <authorList>
            <person name="Negi A."/>
            <person name="Liao B.Y."/>
            <person name="Yeh S.D."/>
        </authorList>
    </citation>
    <scope>NUCLEOTIDE SEQUENCE</scope>
    <source>
        <strain evidence="2">Sukarami</strain>
    </source>
</reference>
<dbReference type="EMBL" id="JAMKOV010000081">
    <property type="protein sequence ID" value="KAI8034093.1"/>
    <property type="molecule type" value="Genomic_DNA"/>
</dbReference>
<evidence type="ECO:0000313" key="2">
    <source>
        <dbReference type="EMBL" id="KAI8034093.1"/>
    </source>
</evidence>
<dbReference type="AlphaFoldDB" id="A0A9P9YC33"/>
<keyword evidence="1" id="KW-1133">Transmembrane helix</keyword>